<dbReference type="InterPro" id="IPR002931">
    <property type="entry name" value="Transglutaminase-like"/>
</dbReference>
<sequence>MNIKKKLVIGILGAAVFCIVAAGVIYKLGYLQIGTNALKDAKYVSSSRLASNIKDKYADDNLYGYDYGEPIKDVTRDYVMNIELGFDLSKVEFKKWTELFGFYKNPDLTGEYTPTYEVADRNNKVKIHPPGYPKGRISTNNLQYDFLEKYNNTGSRIGTYLFDKDAGTNWGNIETVYMATYIDLKTGKKLDKPLVRVITFQGEIKESPKLSYSVTENGLVKFQWSEVEEADEYIVGMINDPSIASSSVDVIGVTNKTEWISEVPKTGDYNMNNSFKTFKVCEDTWFDKDASKFAIETTGAKEGVVTDKDYMNKEFYVIAINKDGTSMLSNPIKVSNIASNVPYQIAEYKGIKLGEKNNNSKYKSVKEMPLYEYVTMCDGYIAKKLIEYNTSEARVISKHLITIEKNTNKYIKSNDVKFLIIPYKVAGTPYIDTVEIQDYDEKNFENDMKILQSRQDELRKKSGDVKIDSDIQVKEDKKGKEQVRQVDTKITANSALSEYLAENMLGTSSIIDLSEFPESTDQNLLEDAWKEAYYQNPAILGIKGYQLSRDGNAIKIVYDNDDSTTAVKQKEIFKKVQEINSKIIKDGMTDLEKELAINQYLCDTIEYDEAALKSAEENDFKSVDENFNDSFTAYGALINGKCVCAGYSAAFKLLADAAGLESIVVTGLLDGNLAHAWNKVKVDGKWKIIDSTNNDNEYMTNALFNLPNYAGDRVLVEDEEFAIDKCLTNYEAKETESEYYRISSKYFDGKKIAEQLAKEIKEKGSTTLRTDYELNDDQFNQIVAQVYKILGDNTELYGYHWMGVIYLTTKM</sequence>
<dbReference type="Proteomes" id="UP000255036">
    <property type="component" value="Unassembled WGS sequence"/>
</dbReference>
<evidence type="ECO:0000259" key="1">
    <source>
        <dbReference type="SMART" id="SM00460"/>
    </source>
</evidence>
<accession>A0A371AVV7</accession>
<evidence type="ECO:0000313" key="2">
    <source>
        <dbReference type="EMBL" id="RDU23610.1"/>
    </source>
</evidence>
<dbReference type="InterPro" id="IPR038765">
    <property type="entry name" value="Papain-like_cys_pep_sf"/>
</dbReference>
<name>A0A371AVV7_9FIRM</name>
<feature type="domain" description="Transglutaminase-like" evidence="1">
    <location>
        <begin position="636"/>
        <end position="693"/>
    </location>
</feature>
<dbReference type="GO" id="GO:0005737">
    <property type="term" value="C:cytoplasm"/>
    <property type="evidence" value="ECO:0007669"/>
    <property type="project" value="TreeGrafter"/>
</dbReference>
<reference evidence="2 3" key="1">
    <citation type="submission" date="2018-07" db="EMBL/GenBank/DDBJ databases">
        <title>Anaerosacharophilus polymeroproducens gen. nov. sp. nov., an anaerobic bacterium isolated from salt field.</title>
        <authorList>
            <person name="Kim W."/>
            <person name="Yang S.-H."/>
            <person name="Oh J."/>
            <person name="Lee J.-H."/>
            <person name="Kwon K.K."/>
        </authorList>
    </citation>
    <scope>NUCLEOTIDE SEQUENCE [LARGE SCALE GENOMIC DNA]</scope>
    <source>
        <strain evidence="2 3">MCWD5</strain>
    </source>
</reference>
<dbReference type="InterPro" id="IPR052557">
    <property type="entry name" value="CAP/Cytokinesis_protein"/>
</dbReference>
<organism evidence="2 3">
    <name type="scientific">Anaerosacchariphilus polymeriproducens</name>
    <dbReference type="NCBI Taxonomy" id="1812858"/>
    <lineage>
        <taxon>Bacteria</taxon>
        <taxon>Bacillati</taxon>
        <taxon>Bacillota</taxon>
        <taxon>Clostridia</taxon>
        <taxon>Lachnospirales</taxon>
        <taxon>Lachnospiraceae</taxon>
        <taxon>Anaerosacchariphilus</taxon>
    </lineage>
</organism>
<comment type="caution">
    <text evidence="2">The sequence shown here is derived from an EMBL/GenBank/DDBJ whole genome shotgun (WGS) entry which is preliminary data.</text>
</comment>
<dbReference type="AlphaFoldDB" id="A0A371AVV7"/>
<dbReference type="EMBL" id="QRCT01000020">
    <property type="protein sequence ID" value="RDU23610.1"/>
    <property type="molecule type" value="Genomic_DNA"/>
</dbReference>
<dbReference type="PANTHER" id="PTHR46333">
    <property type="entry name" value="CYTOKINESIS PROTEIN 3"/>
    <property type="match status" value="1"/>
</dbReference>
<dbReference type="SMART" id="SM00460">
    <property type="entry name" value="TGc"/>
    <property type="match status" value="1"/>
</dbReference>
<dbReference type="Pfam" id="PF01841">
    <property type="entry name" value="Transglut_core"/>
    <property type="match status" value="1"/>
</dbReference>
<dbReference type="PANTHER" id="PTHR46333:SF2">
    <property type="entry name" value="CYTOKINESIS PROTEIN 3"/>
    <property type="match status" value="1"/>
</dbReference>
<proteinExistence type="predicted"/>
<dbReference type="Gene3D" id="3.10.620.30">
    <property type="match status" value="1"/>
</dbReference>
<dbReference type="OrthoDB" id="9788327at2"/>
<gene>
    <name evidence="2" type="ORF">DWV06_08480</name>
</gene>
<protein>
    <submittedName>
        <fullName evidence="2">Transglutaminase domain-containing protein</fullName>
    </submittedName>
</protein>
<dbReference type="SUPFAM" id="SSF54001">
    <property type="entry name" value="Cysteine proteinases"/>
    <property type="match status" value="1"/>
</dbReference>
<keyword evidence="3" id="KW-1185">Reference proteome</keyword>
<evidence type="ECO:0000313" key="3">
    <source>
        <dbReference type="Proteomes" id="UP000255036"/>
    </source>
</evidence>
<dbReference type="RefSeq" id="WP_115481755.1">
    <property type="nucleotide sequence ID" value="NZ_QRCT01000020.1"/>
</dbReference>